<dbReference type="InterPro" id="IPR028082">
    <property type="entry name" value="Peripla_BP_I"/>
</dbReference>
<dbReference type="AlphaFoldDB" id="A0A2H5Y536"/>
<dbReference type="PROSITE" id="PS51257">
    <property type="entry name" value="PROKAR_LIPOPROTEIN"/>
    <property type="match status" value="1"/>
</dbReference>
<dbReference type="Gene3D" id="3.40.50.2300">
    <property type="match status" value="2"/>
</dbReference>
<evidence type="ECO:0000313" key="6">
    <source>
        <dbReference type="EMBL" id="GBD08563.1"/>
    </source>
</evidence>
<dbReference type="Proteomes" id="UP000236642">
    <property type="component" value="Unassembled WGS sequence"/>
</dbReference>
<organism evidence="6 7">
    <name type="scientific">Candidatus Thermoflexus japonica</name>
    <dbReference type="NCBI Taxonomy" id="2035417"/>
    <lineage>
        <taxon>Bacteria</taxon>
        <taxon>Bacillati</taxon>
        <taxon>Chloroflexota</taxon>
        <taxon>Thermoflexia</taxon>
        <taxon>Thermoflexales</taxon>
        <taxon>Thermoflexaceae</taxon>
        <taxon>Thermoflexus</taxon>
    </lineage>
</organism>
<comment type="caution">
    <text evidence="6">The sequence shown here is derived from an EMBL/GenBank/DDBJ whole genome shotgun (WGS) entry which is preliminary data.</text>
</comment>
<dbReference type="Pfam" id="PF13458">
    <property type="entry name" value="Peripla_BP_6"/>
    <property type="match status" value="1"/>
</dbReference>
<dbReference type="PANTHER" id="PTHR30483">
    <property type="entry name" value="LEUCINE-SPECIFIC-BINDING PROTEIN"/>
    <property type="match status" value="1"/>
</dbReference>
<name>A0A2H5Y536_9CHLR</name>
<evidence type="ECO:0000256" key="2">
    <source>
        <dbReference type="ARBA" id="ARBA00022729"/>
    </source>
</evidence>
<reference evidence="7" key="1">
    <citation type="submission" date="2017-09" db="EMBL/GenBank/DDBJ databases">
        <title>Metaegenomics of thermophilic ammonia-oxidizing enrichment culture.</title>
        <authorList>
            <person name="Kato S."/>
            <person name="Suzuki K."/>
        </authorList>
    </citation>
    <scope>NUCLEOTIDE SEQUENCE [LARGE SCALE GENOMIC DNA]</scope>
</reference>
<evidence type="ECO:0000256" key="3">
    <source>
        <dbReference type="SAM" id="MobiDB-lite"/>
    </source>
</evidence>
<feature type="signal peptide" evidence="4">
    <location>
        <begin position="1"/>
        <end position="23"/>
    </location>
</feature>
<evidence type="ECO:0000256" key="1">
    <source>
        <dbReference type="ARBA" id="ARBA00010062"/>
    </source>
</evidence>
<keyword evidence="2 4" id="KW-0732">Signal</keyword>
<gene>
    <name evidence="6" type="primary">livK</name>
    <name evidence="6" type="ORF">HRbin22_00803</name>
</gene>
<accession>A0A2H5Y536</accession>
<comment type="similarity">
    <text evidence="1">Belongs to the leucine-binding protein family.</text>
</comment>
<dbReference type="PANTHER" id="PTHR30483:SF37">
    <property type="entry name" value="ABC TRANSPORTER SUBSTRATE-BINDING PROTEIN"/>
    <property type="match status" value="1"/>
</dbReference>
<feature type="domain" description="Leucine-binding protein" evidence="5">
    <location>
        <begin position="73"/>
        <end position="428"/>
    </location>
</feature>
<dbReference type="InterPro" id="IPR051010">
    <property type="entry name" value="BCAA_transport"/>
</dbReference>
<dbReference type="EMBL" id="BEHY01000012">
    <property type="protein sequence ID" value="GBD08563.1"/>
    <property type="molecule type" value="Genomic_DNA"/>
</dbReference>
<feature type="region of interest" description="Disordered" evidence="3">
    <location>
        <begin position="25"/>
        <end position="65"/>
    </location>
</feature>
<evidence type="ECO:0000256" key="4">
    <source>
        <dbReference type="SAM" id="SignalP"/>
    </source>
</evidence>
<feature type="chain" id="PRO_5014173200" evidence="4">
    <location>
        <begin position="24"/>
        <end position="476"/>
    </location>
</feature>
<proteinExistence type="inferred from homology"/>
<evidence type="ECO:0000259" key="5">
    <source>
        <dbReference type="Pfam" id="PF13458"/>
    </source>
</evidence>
<dbReference type="InterPro" id="IPR028081">
    <property type="entry name" value="Leu-bd"/>
</dbReference>
<protein>
    <submittedName>
        <fullName evidence="6">Leucine-specific-binding protein</fullName>
    </submittedName>
</protein>
<dbReference type="SUPFAM" id="SSF53822">
    <property type="entry name" value="Periplasmic binding protein-like I"/>
    <property type="match status" value="1"/>
</dbReference>
<dbReference type="CDD" id="cd06330">
    <property type="entry name" value="PBP1_As_SBP-like"/>
    <property type="match status" value="1"/>
</dbReference>
<sequence>MNTKRWLWSGLILVFLIGACAPAATPTPAPSPAPPTPTAAAPAPSPTPAPAGPTPTAAPPTPTPAVPGAPAALKIGIVTFLSGPAASPFGVPARNAAEVLIENLNAGKVPAPYNQKGVGGVPIRAIYVDEAGGAEKQVAEFRRLVLEEKVDLVIGYISSADCLAVAPVAEELKTLTVLFDCGTNQIFEERDYRYVFRTHAHQVIENVGAARYILRMKPNLRSIAGINQNYAWGQDSWAAFRDSVRRLKPDVQVVGEHFPKLYAGEYSAELSALLAARPEVIHTSFWGGDLESFVIQAAPRGLFQQSVVVLTTGDTILPRLGRDVPKGIVIAARGPHGALAPKTPLNDWFVKIYRDRYVVRPVYPSYHIAQAILGVKAAYEKAIAANGGKWPTVDQVIAAFERLEFETPSGTIRMALGKGHQAVEPVALGITGDFDPATGEVKLTDVVEFPAECVNPPDGMKTPDWIAQGFPGAKCP</sequence>
<evidence type="ECO:0000313" key="7">
    <source>
        <dbReference type="Proteomes" id="UP000236642"/>
    </source>
</evidence>